<sequence>NMPHVKLSSLNQNLELYYEIHGSGEIKILFIMGLLADGAAWYRQTDFFRQLSHYQCVSFDNRGYGRSSSPLTIHYTTTQMAKDALALINHLQWTQCHVAGISMGGMIALELALLAPEKILSLTLLSTHAGGLAGRAPFVGIRHMIRSILLSDENLLVENVMTMLYGVKTLNDPDKRKPLYDYHVKRFRERMTPTIIGLIGQITAVYKHYVSYADLLKIRYAPFECLIMVGTEDRLVRETNSYMIRRILGCRLVKLDNAGHGLQGEYAKEVNQELLKLFESIRKKEPSKKSRQEIPEEYAIEIKALQQCCQHRSHCLIYDIVGFLQGLLLGMILFCLLSIVESTKIQWPGIHLTFESVILVGCLNGLRRAIKCVYHAFRARRFVQEYHLQLDRAAHHGGIGVALPEEPKNGIPYGCGFEYPIPSLIFIANLISLIYWTRIYEQTT</sequence>
<reference evidence="2" key="1">
    <citation type="submission" date="2021-02" db="EMBL/GenBank/DDBJ databases">
        <authorList>
            <person name="Nowell W R."/>
        </authorList>
    </citation>
    <scope>NUCLEOTIDE SEQUENCE</scope>
</reference>
<dbReference type="Proteomes" id="UP000663823">
    <property type="component" value="Unassembled WGS sequence"/>
</dbReference>
<dbReference type="EMBL" id="CAJOAX010003083">
    <property type="protein sequence ID" value="CAF3835468.1"/>
    <property type="molecule type" value="Genomic_DNA"/>
</dbReference>
<dbReference type="Gene3D" id="3.40.50.1820">
    <property type="entry name" value="alpha/beta hydrolase"/>
    <property type="match status" value="1"/>
</dbReference>
<dbReference type="SUPFAM" id="SSF53474">
    <property type="entry name" value="alpha/beta-Hydrolases"/>
    <property type="match status" value="1"/>
</dbReference>
<evidence type="ECO:0000259" key="1">
    <source>
        <dbReference type="Pfam" id="PF00561"/>
    </source>
</evidence>
<dbReference type="InterPro" id="IPR000073">
    <property type="entry name" value="AB_hydrolase_1"/>
</dbReference>
<organism evidence="2 3">
    <name type="scientific">Rotaria sordida</name>
    <dbReference type="NCBI Taxonomy" id="392033"/>
    <lineage>
        <taxon>Eukaryota</taxon>
        <taxon>Metazoa</taxon>
        <taxon>Spiralia</taxon>
        <taxon>Gnathifera</taxon>
        <taxon>Rotifera</taxon>
        <taxon>Eurotatoria</taxon>
        <taxon>Bdelloidea</taxon>
        <taxon>Philodinida</taxon>
        <taxon>Philodinidae</taxon>
        <taxon>Rotaria</taxon>
    </lineage>
</organism>
<feature type="non-terminal residue" evidence="2">
    <location>
        <position position="1"/>
    </location>
</feature>
<protein>
    <recommendedName>
        <fullName evidence="1">AB hydrolase-1 domain-containing protein</fullName>
    </recommendedName>
</protein>
<dbReference type="Pfam" id="PF00561">
    <property type="entry name" value="Abhydrolase_1"/>
    <property type="match status" value="1"/>
</dbReference>
<dbReference type="InterPro" id="IPR050471">
    <property type="entry name" value="AB_hydrolase"/>
</dbReference>
<comment type="caution">
    <text evidence="2">The sequence shown here is derived from an EMBL/GenBank/DDBJ whole genome shotgun (WGS) entry which is preliminary data.</text>
</comment>
<evidence type="ECO:0000313" key="3">
    <source>
        <dbReference type="Proteomes" id="UP000663823"/>
    </source>
</evidence>
<accession>A0A819DH98</accession>
<dbReference type="AlphaFoldDB" id="A0A819DH98"/>
<name>A0A819DH98_9BILA</name>
<gene>
    <name evidence="2" type="ORF">OTI717_LOCUS20253</name>
</gene>
<dbReference type="PANTHER" id="PTHR43433">
    <property type="entry name" value="HYDROLASE, ALPHA/BETA FOLD FAMILY PROTEIN"/>
    <property type="match status" value="1"/>
</dbReference>
<dbReference type="PRINTS" id="PR00111">
    <property type="entry name" value="ABHYDROLASE"/>
</dbReference>
<evidence type="ECO:0000313" key="2">
    <source>
        <dbReference type="EMBL" id="CAF3835468.1"/>
    </source>
</evidence>
<dbReference type="InterPro" id="IPR029058">
    <property type="entry name" value="AB_hydrolase_fold"/>
</dbReference>
<dbReference type="PANTHER" id="PTHR43433:SF5">
    <property type="entry name" value="AB HYDROLASE-1 DOMAIN-CONTAINING PROTEIN"/>
    <property type="match status" value="1"/>
</dbReference>
<feature type="domain" description="AB hydrolase-1" evidence="1">
    <location>
        <begin position="28"/>
        <end position="263"/>
    </location>
</feature>
<proteinExistence type="predicted"/>